<protein>
    <recommendedName>
        <fullName evidence="11">Glycosyl-4,4'-diaponeurosporenoate acyltransferase</fullName>
    </recommendedName>
</protein>
<evidence type="ECO:0000256" key="2">
    <source>
        <dbReference type="ARBA" id="ARBA00022475"/>
    </source>
</evidence>
<keyword evidence="8" id="KW-0012">Acyltransferase</keyword>
<sequence length="65" mass="7646">MCHAELVHELIMLFSILSILFTIPFGALPVFLITAICATLFDSMFVMIQRYNRPRLVRIYERQNK</sequence>
<accession>A0ABR7GG07</accession>
<keyword evidence="2" id="KW-1003">Cell membrane</keyword>
<evidence type="ECO:0000256" key="7">
    <source>
        <dbReference type="ARBA" id="ARBA00023136"/>
    </source>
</evidence>
<evidence type="ECO:0000313" key="14">
    <source>
        <dbReference type="EMBL" id="MBC5686389.1"/>
    </source>
</evidence>
<keyword evidence="5" id="KW-0732">Signal</keyword>
<dbReference type="Proteomes" id="UP000643810">
    <property type="component" value="Unassembled WGS sequence"/>
</dbReference>
<comment type="subcellular location">
    <subcellularLocation>
        <location evidence="1">Cell membrane</location>
        <topology evidence="1">Single-pass membrane protein</topology>
    </subcellularLocation>
</comment>
<dbReference type="InterPro" id="IPR044021">
    <property type="entry name" value="CrtO"/>
</dbReference>
<name>A0ABR7GG07_9FIRM</name>
<dbReference type="Pfam" id="PF18927">
    <property type="entry name" value="CrtO"/>
    <property type="match status" value="1"/>
</dbReference>
<evidence type="ECO:0000256" key="13">
    <source>
        <dbReference type="SAM" id="Phobius"/>
    </source>
</evidence>
<evidence type="ECO:0000256" key="9">
    <source>
        <dbReference type="ARBA" id="ARBA00023588"/>
    </source>
</evidence>
<dbReference type="EMBL" id="JACOPG010000002">
    <property type="protein sequence ID" value="MBC5686389.1"/>
    <property type="molecule type" value="Genomic_DNA"/>
</dbReference>
<proteinExistence type="inferred from homology"/>
<organism evidence="14 15">
    <name type="scientific">Roseburia lenta</name>
    <dbReference type="NCBI Taxonomy" id="2763061"/>
    <lineage>
        <taxon>Bacteria</taxon>
        <taxon>Bacillati</taxon>
        <taxon>Bacillota</taxon>
        <taxon>Clostridia</taxon>
        <taxon>Lachnospirales</taxon>
        <taxon>Lachnospiraceae</taxon>
        <taxon>Roseburia</taxon>
    </lineage>
</organism>
<evidence type="ECO:0000313" key="15">
    <source>
        <dbReference type="Proteomes" id="UP000643810"/>
    </source>
</evidence>
<comment type="pathway">
    <text evidence="9">Carotenoid biosynthesis; staphyloxanthin biosynthesis; staphyloxanthin from farnesyl diphosphate: step 5/5.</text>
</comment>
<keyword evidence="6 13" id="KW-1133">Transmembrane helix</keyword>
<evidence type="ECO:0000256" key="11">
    <source>
        <dbReference type="ARBA" id="ARBA00023667"/>
    </source>
</evidence>
<keyword evidence="7 13" id="KW-0472">Membrane</keyword>
<evidence type="ECO:0000256" key="8">
    <source>
        <dbReference type="ARBA" id="ARBA00023315"/>
    </source>
</evidence>
<feature type="transmembrane region" description="Helical" evidence="13">
    <location>
        <begin position="12"/>
        <end position="41"/>
    </location>
</feature>
<evidence type="ECO:0000256" key="1">
    <source>
        <dbReference type="ARBA" id="ARBA00004162"/>
    </source>
</evidence>
<evidence type="ECO:0000256" key="5">
    <source>
        <dbReference type="ARBA" id="ARBA00022729"/>
    </source>
</evidence>
<evidence type="ECO:0000256" key="12">
    <source>
        <dbReference type="ARBA" id="ARBA00025324"/>
    </source>
</evidence>
<keyword evidence="3" id="KW-0808">Transferase</keyword>
<evidence type="ECO:0000256" key="4">
    <source>
        <dbReference type="ARBA" id="ARBA00022692"/>
    </source>
</evidence>
<comment type="caution">
    <text evidence="14">The sequence shown here is derived from an EMBL/GenBank/DDBJ whole genome shotgun (WGS) entry which is preliminary data.</text>
</comment>
<gene>
    <name evidence="14" type="ORF">H8R94_07190</name>
</gene>
<reference evidence="14 15" key="1">
    <citation type="submission" date="2020-08" db="EMBL/GenBank/DDBJ databases">
        <title>Genome public.</title>
        <authorList>
            <person name="Liu C."/>
            <person name="Sun Q."/>
        </authorList>
    </citation>
    <scope>NUCLEOTIDE SEQUENCE [LARGE SCALE GENOMIC DNA]</scope>
    <source>
        <strain evidence="14 15">NSJ-9</strain>
    </source>
</reference>
<comment type="function">
    <text evidence="12">Catalyzes the acylation of glycosyl-4,4'-diaponeurosporenoate, i.e. the esterification of glucose at the C6'' position with the carboxyl group of the C(15) fatty acid 12-methyltetradecanoic acid, to yield staphyloxanthin. This is the last step in the biosynthesis of this orange pigment, present in most staphylococci strains.</text>
</comment>
<comment type="similarity">
    <text evidence="10">Belongs to the acyltransferase CrtO family.</text>
</comment>
<keyword evidence="4 13" id="KW-0812">Transmembrane</keyword>
<evidence type="ECO:0000256" key="10">
    <source>
        <dbReference type="ARBA" id="ARBA00023603"/>
    </source>
</evidence>
<evidence type="ECO:0000256" key="3">
    <source>
        <dbReference type="ARBA" id="ARBA00022679"/>
    </source>
</evidence>
<keyword evidence="15" id="KW-1185">Reference proteome</keyword>
<evidence type="ECO:0000256" key="6">
    <source>
        <dbReference type="ARBA" id="ARBA00022989"/>
    </source>
</evidence>